<proteinExistence type="predicted"/>
<name>A0A9Q3IBH9_9BASI</name>
<keyword evidence="3" id="KW-1185">Reference proteome</keyword>
<evidence type="ECO:0000256" key="1">
    <source>
        <dbReference type="SAM" id="MobiDB-lite"/>
    </source>
</evidence>
<dbReference type="AlphaFoldDB" id="A0A9Q3IBH9"/>
<organism evidence="2 3">
    <name type="scientific">Austropuccinia psidii MF-1</name>
    <dbReference type="NCBI Taxonomy" id="1389203"/>
    <lineage>
        <taxon>Eukaryota</taxon>
        <taxon>Fungi</taxon>
        <taxon>Dikarya</taxon>
        <taxon>Basidiomycota</taxon>
        <taxon>Pucciniomycotina</taxon>
        <taxon>Pucciniomycetes</taxon>
        <taxon>Pucciniales</taxon>
        <taxon>Sphaerophragmiaceae</taxon>
        <taxon>Austropuccinia</taxon>
    </lineage>
</organism>
<feature type="compositionally biased region" description="Polar residues" evidence="1">
    <location>
        <begin position="34"/>
        <end position="44"/>
    </location>
</feature>
<dbReference type="Proteomes" id="UP000765509">
    <property type="component" value="Unassembled WGS sequence"/>
</dbReference>
<evidence type="ECO:0000313" key="3">
    <source>
        <dbReference type="Proteomes" id="UP000765509"/>
    </source>
</evidence>
<comment type="caution">
    <text evidence="2">The sequence shown here is derived from an EMBL/GenBank/DDBJ whole genome shotgun (WGS) entry which is preliminary data.</text>
</comment>
<accession>A0A9Q3IBH9</accession>
<reference evidence="2" key="1">
    <citation type="submission" date="2021-03" db="EMBL/GenBank/DDBJ databases">
        <title>Draft genome sequence of rust myrtle Austropuccinia psidii MF-1, a brazilian biotype.</title>
        <authorList>
            <person name="Quecine M.C."/>
            <person name="Pachon D.M.R."/>
            <person name="Bonatelli M.L."/>
            <person name="Correr F.H."/>
            <person name="Franceschini L.M."/>
            <person name="Leite T.F."/>
            <person name="Margarido G.R.A."/>
            <person name="Almeida C.A."/>
            <person name="Ferrarezi J.A."/>
            <person name="Labate C.A."/>
        </authorList>
    </citation>
    <scope>NUCLEOTIDE SEQUENCE</scope>
    <source>
        <strain evidence="2">MF-1</strain>
    </source>
</reference>
<gene>
    <name evidence="2" type="ORF">O181_076801</name>
</gene>
<feature type="compositionally biased region" description="Polar residues" evidence="1">
    <location>
        <begin position="1"/>
        <end position="13"/>
    </location>
</feature>
<feature type="compositionally biased region" description="Basic and acidic residues" evidence="1">
    <location>
        <begin position="147"/>
        <end position="158"/>
    </location>
</feature>
<evidence type="ECO:0000313" key="2">
    <source>
        <dbReference type="EMBL" id="MBW0537086.1"/>
    </source>
</evidence>
<feature type="region of interest" description="Disordered" evidence="1">
    <location>
        <begin position="147"/>
        <end position="181"/>
    </location>
</feature>
<feature type="compositionally biased region" description="Polar residues" evidence="1">
    <location>
        <begin position="163"/>
        <end position="172"/>
    </location>
</feature>
<feature type="region of interest" description="Disordered" evidence="1">
    <location>
        <begin position="1"/>
        <end position="58"/>
    </location>
</feature>
<protein>
    <submittedName>
        <fullName evidence="2">Uncharacterized protein</fullName>
    </submittedName>
</protein>
<sequence length="262" mass="29363">MTTRRGSQYSIQSDGAGLRGKIDSSKGKGKGNIPSGSEFTQGSALAQRKVPEMPMISEPELELSMSNSNRYKSHSEGSDRHLHEPAQAVLHSTQRQGLGNVPQIHQGMMNSWHILQKFLTEEERVVYSNGWNTWSSKPQIKKIKEYHSKKKEASKEEAPVASTSKPQANQPPQEGKKNKKKKLEETIFPKLQDSKNQKRCHGQCLQHGQNFDGIQRQQGAKNETNPFAKEITLSPNVLNTLTELKDSILPLKDIKNSLLSLQ</sequence>
<dbReference type="EMBL" id="AVOT02041735">
    <property type="protein sequence ID" value="MBW0537086.1"/>
    <property type="molecule type" value="Genomic_DNA"/>
</dbReference>